<evidence type="ECO:0000256" key="1">
    <source>
        <dbReference type="ARBA" id="ARBA00011900"/>
    </source>
</evidence>
<keyword evidence="9" id="KW-0378">Hydrolase</keyword>
<dbReference type="InterPro" id="IPR002052">
    <property type="entry name" value="DNA_methylase_N6_adenine_CS"/>
</dbReference>
<comment type="caution">
    <text evidence="9">The sequence shown here is derived from an EMBL/GenBank/DDBJ whole genome shotgun (WGS) entry which is preliminary data.</text>
</comment>
<gene>
    <name evidence="9" type="ORF">CENA302_11275</name>
</gene>
<dbReference type="Pfam" id="PF20466">
    <property type="entry name" value="MmeI_TRD"/>
    <property type="match status" value="1"/>
</dbReference>
<dbReference type="InterPro" id="IPR011639">
    <property type="entry name" value="MethylTrfase_TaqI-like_dom"/>
</dbReference>
<dbReference type="InterPro" id="IPR046820">
    <property type="entry name" value="MmeI_TRD"/>
</dbReference>
<dbReference type="Pfam" id="PF07669">
    <property type="entry name" value="Eco57I"/>
    <property type="match status" value="1"/>
</dbReference>
<dbReference type="PROSITE" id="PS00092">
    <property type="entry name" value="N6_MTASE"/>
    <property type="match status" value="1"/>
</dbReference>
<feature type="compositionally biased region" description="Basic and acidic residues" evidence="6">
    <location>
        <begin position="1390"/>
        <end position="1399"/>
    </location>
</feature>
<dbReference type="Proteomes" id="UP000190056">
    <property type="component" value="Unassembled WGS sequence"/>
</dbReference>
<dbReference type="InterPro" id="IPR029063">
    <property type="entry name" value="SAM-dependent_MTases_sf"/>
</dbReference>
<keyword evidence="3" id="KW-0808">Transferase</keyword>
<dbReference type="PRINTS" id="PR00507">
    <property type="entry name" value="N12N6MTFRASE"/>
</dbReference>
<dbReference type="GO" id="GO:0006304">
    <property type="term" value="P:DNA modification"/>
    <property type="evidence" value="ECO:0007669"/>
    <property type="project" value="InterPro"/>
</dbReference>
<evidence type="ECO:0000259" key="7">
    <source>
        <dbReference type="Pfam" id="PF07669"/>
    </source>
</evidence>
<evidence type="ECO:0000256" key="3">
    <source>
        <dbReference type="ARBA" id="ARBA00022679"/>
    </source>
</evidence>
<feature type="region of interest" description="Disordered" evidence="6">
    <location>
        <begin position="1378"/>
        <end position="1412"/>
    </location>
</feature>
<dbReference type="EC" id="2.1.1.72" evidence="1"/>
<keyword evidence="2" id="KW-0489">Methyltransferase</keyword>
<comment type="catalytic activity">
    <reaction evidence="5">
        <text>a 2'-deoxyadenosine in DNA + S-adenosyl-L-methionine = an N(6)-methyl-2'-deoxyadenosine in DNA + S-adenosyl-L-homocysteine + H(+)</text>
        <dbReference type="Rhea" id="RHEA:15197"/>
        <dbReference type="Rhea" id="RHEA-COMP:12418"/>
        <dbReference type="Rhea" id="RHEA-COMP:12419"/>
        <dbReference type="ChEBI" id="CHEBI:15378"/>
        <dbReference type="ChEBI" id="CHEBI:57856"/>
        <dbReference type="ChEBI" id="CHEBI:59789"/>
        <dbReference type="ChEBI" id="CHEBI:90615"/>
        <dbReference type="ChEBI" id="CHEBI:90616"/>
        <dbReference type="EC" id="2.1.1.72"/>
    </reaction>
</comment>
<accession>A0A9Q5W8V8</accession>
<evidence type="ECO:0000256" key="6">
    <source>
        <dbReference type="SAM" id="MobiDB-lite"/>
    </source>
</evidence>
<dbReference type="InterPro" id="IPR050953">
    <property type="entry name" value="N4_N6_ade-DNA_methylase"/>
</dbReference>
<proteinExistence type="predicted"/>
<dbReference type="GO" id="GO:0004519">
    <property type="term" value="F:endonuclease activity"/>
    <property type="evidence" value="ECO:0007669"/>
    <property type="project" value="UniProtKB-KW"/>
</dbReference>
<dbReference type="GO" id="GO:0032259">
    <property type="term" value="P:methylation"/>
    <property type="evidence" value="ECO:0007669"/>
    <property type="project" value="UniProtKB-KW"/>
</dbReference>
<feature type="domain" description="MmeI-like target recognition" evidence="8">
    <location>
        <begin position="1075"/>
        <end position="1267"/>
    </location>
</feature>
<dbReference type="PANTHER" id="PTHR33841:SF1">
    <property type="entry name" value="DNA METHYLTRANSFERASE A"/>
    <property type="match status" value="1"/>
</dbReference>
<dbReference type="Gene3D" id="3.40.50.150">
    <property type="entry name" value="Vaccinia Virus protein VP39"/>
    <property type="match status" value="1"/>
</dbReference>
<protein>
    <recommendedName>
        <fullName evidence="1">site-specific DNA-methyltransferase (adenine-specific)</fullName>
        <ecNumber evidence="1">2.1.1.72</ecNumber>
    </recommendedName>
</protein>
<reference evidence="9 10" key="1">
    <citation type="submission" date="2017-01" db="EMBL/GenBank/DDBJ databases">
        <authorList>
            <person name="Abreu V.A."/>
            <person name="Popin R.V."/>
            <person name="Rigonato J."/>
            <person name="Andreote A.P."/>
            <person name="Schaker P.C."/>
            <person name="Hoff-Risseti C."/>
            <person name="Alvarenga D.O."/>
            <person name="Varani A.M."/>
            <person name="Fiore M.F."/>
        </authorList>
    </citation>
    <scope>NUCLEOTIDE SEQUENCE [LARGE SCALE GENOMIC DNA]</scope>
    <source>
        <strain evidence="9 10">CENA302</strain>
    </source>
</reference>
<feature type="domain" description="Type II methyltransferase M.TaqI-like" evidence="7">
    <location>
        <begin position="715"/>
        <end position="986"/>
    </location>
</feature>
<evidence type="ECO:0000256" key="4">
    <source>
        <dbReference type="ARBA" id="ARBA00022691"/>
    </source>
</evidence>
<name>A0A9Q5W8V8_9CYAN</name>
<dbReference type="GO" id="GO:0003676">
    <property type="term" value="F:nucleic acid binding"/>
    <property type="evidence" value="ECO:0007669"/>
    <property type="project" value="InterPro"/>
</dbReference>
<evidence type="ECO:0000313" key="10">
    <source>
        <dbReference type="Proteomes" id="UP000190056"/>
    </source>
</evidence>
<organism evidence="9 10">
    <name type="scientific">Cylindrospermopsis raciborskii CENA302</name>
    <dbReference type="NCBI Taxonomy" id="1170768"/>
    <lineage>
        <taxon>Bacteria</taxon>
        <taxon>Bacillati</taxon>
        <taxon>Cyanobacteriota</taxon>
        <taxon>Cyanophyceae</taxon>
        <taxon>Nostocales</taxon>
        <taxon>Aphanizomenonaceae</taxon>
        <taxon>Cylindrospermopsis</taxon>
    </lineage>
</organism>
<dbReference type="SUPFAM" id="SSF53335">
    <property type="entry name" value="S-adenosyl-L-methionine-dependent methyltransferases"/>
    <property type="match status" value="1"/>
</dbReference>
<dbReference type="GO" id="GO:0009007">
    <property type="term" value="F:site-specific DNA-methyltransferase (adenine-specific) activity"/>
    <property type="evidence" value="ECO:0007669"/>
    <property type="project" value="UniProtKB-EC"/>
</dbReference>
<feature type="compositionally biased region" description="Basic residues" evidence="6">
    <location>
        <begin position="1378"/>
        <end position="1389"/>
    </location>
</feature>
<dbReference type="EMBL" id="MTPU01000051">
    <property type="protein sequence ID" value="OPH09464.1"/>
    <property type="molecule type" value="Genomic_DNA"/>
</dbReference>
<keyword evidence="4" id="KW-0949">S-adenosyl-L-methionine</keyword>
<dbReference type="RefSeq" id="WP_079291290.1">
    <property type="nucleotide sequence ID" value="NZ_MTPU01000051.1"/>
</dbReference>
<sequence>MSTCRHHNEWLSLLDVSGPFLSLPVLLKVFPNGLDAHNPENWKLLRLAYQEWQDALNNRRFNTNDIHHAWINFVLQRILELPRGQLLPGESNPSLAFADVPQYGETLHPDYILINPQTQLFPESESNREYQIRLLIQILPPEQNLEKPIVNKRWKASPATRMMELLHSNNIRLGLITNGEHWMLLNAPKGEATGYISWYSSLWLEENITLRAFSSLLGIRRFFGVDDTQILEQLLAESITDQQEVTNQLGYQVRKAVEVLVHALDRIDQDKNRTLLQGISETQLYEAVLTIMMRLVFMLSAEERGLMSIGNPIYDQYYAVSTIWEQLQKKADKEGEEILERRCDAWCRLLATFRAVYHGVNHEKLKLPGYGGSLFDPDRFAFLEGRKQGSDGKTPPSEPIPVNNRIVLHLLQALQILQVRFAGNVESRRLSFRALDIEQIGHVYEGLLDHTAVRASSPVLGLVGTKYQEPEINLADLGISNNISNSNNNNSDVESLLTPDRVKTLKKLTGKSDSALKKALETEFNHYEEQKLMTACNNDKELFQQVRPWMGLIRLDTLNYPMIIPAGSVYVTQVSDRRETGTHYTPRSLTEELVKHSLDPLVYEGAVEGKPQREWKLKPAAELLKLKICDPTMGSGAFLVQTCRYLGEKLVEAWDNAETAHPGKVVITPEGTLSSKSSSKLSLQSSLESPLQQSIIPQEADERLIVARRIIADRCLYGVDKNPLAVEMAKLSLWLITLQKNRPFTFLDHALKCGDSLIGVGIEQLGYWNLNLRKTAEIFANEIRYEVDKIIKLRKEIIQLPVLTSQDQNRKEYLLARVKANSLDLVQRCNLLVGSYLNNWHEKEQEGLRQTLLINIREGTDIPQEKAMALPDFEKLRPFHWELEFPEVFIDHSVSLFANASSTKKNQSANYSQGFDAIVGNPPFMGGQKITGNVGTEYRDFLVKWLANGKKGSADLCAYFFLRAKHLLQPNGVLGMIATNTIAQGDTREVGLDQLIADCTIYRAVPSRTWPGTASLEVAYVWLKKGGWKGNFILDEKPVGGITAFLTVPGKVFGNPERLVANQNKSFQGSIVLGMGFVLTPEEAEALIEKDPRNKDVLFPYLNGEDLNTSPDQSPSRWVINFRDWPLDAEHDNPKNPQGAPYASDYPDCLAIVREKVKPERDKNKDKQRREIWWRFTRPTVELYRAIANMENVLVLSIVNNHLGFAFASKNTVFANRLVVFPLYDYGLFTVLQSNLHYHWAWNYSSTMRRDINYSPTDCFETFPFPPSIKELEEIGEKYYNHRQKIMSNCQQGLTKTYNRFHLPEETTSDIKELRNLHIEMDKKVATAYGWQDIELDHDFHVTKQGIRFTICENARREILDRLLKLNHQIYEEEVAKGLHHKGNKKAKTGGKEKVKENVNNDIQQMDLFGEQ</sequence>
<keyword evidence="9" id="KW-0255">Endonuclease</keyword>
<evidence type="ECO:0000259" key="8">
    <source>
        <dbReference type="Pfam" id="PF20466"/>
    </source>
</evidence>
<dbReference type="PANTHER" id="PTHR33841">
    <property type="entry name" value="DNA METHYLTRANSFERASE YEEA-RELATED"/>
    <property type="match status" value="1"/>
</dbReference>
<keyword evidence="9" id="KW-0540">Nuclease</keyword>
<evidence type="ECO:0000313" key="9">
    <source>
        <dbReference type="EMBL" id="OPH09464.1"/>
    </source>
</evidence>
<evidence type="ECO:0000256" key="2">
    <source>
        <dbReference type="ARBA" id="ARBA00022603"/>
    </source>
</evidence>
<evidence type="ECO:0000256" key="5">
    <source>
        <dbReference type="ARBA" id="ARBA00047942"/>
    </source>
</evidence>